<keyword evidence="2" id="KW-1185">Reference proteome</keyword>
<dbReference type="Proteomes" id="UP001242811">
    <property type="component" value="Unassembled WGS sequence"/>
</dbReference>
<name>A0ABU0L6G4_9BACL</name>
<evidence type="ECO:0000313" key="1">
    <source>
        <dbReference type="EMBL" id="MDQ0496885.1"/>
    </source>
</evidence>
<sequence length="67" mass="7967">MERYILEITEVERRGLLNALSERQNAMKEMLYPECPDEETDTDLELLLVLMTELELAEELERKLKLL</sequence>
<organism evidence="1 2">
    <name type="scientific">Paenibacillus brasilensis</name>
    <dbReference type="NCBI Taxonomy" id="128574"/>
    <lineage>
        <taxon>Bacteria</taxon>
        <taxon>Bacillati</taxon>
        <taxon>Bacillota</taxon>
        <taxon>Bacilli</taxon>
        <taxon>Bacillales</taxon>
        <taxon>Paenibacillaceae</taxon>
        <taxon>Paenibacillus</taxon>
    </lineage>
</organism>
<dbReference type="RefSeq" id="WP_152378648.1">
    <property type="nucleotide sequence ID" value="NZ_CP045297.1"/>
</dbReference>
<dbReference type="EMBL" id="JAUSWA010000046">
    <property type="protein sequence ID" value="MDQ0496885.1"/>
    <property type="molecule type" value="Genomic_DNA"/>
</dbReference>
<accession>A0ABU0L6G4</accession>
<comment type="caution">
    <text evidence="1">The sequence shown here is derived from an EMBL/GenBank/DDBJ whole genome shotgun (WGS) entry which is preliminary data.</text>
</comment>
<reference evidence="1 2" key="1">
    <citation type="submission" date="2023-07" db="EMBL/GenBank/DDBJ databases">
        <title>Genomic Encyclopedia of Type Strains, Phase IV (KMG-IV): sequencing the most valuable type-strain genomes for metagenomic binning, comparative biology and taxonomic classification.</title>
        <authorList>
            <person name="Goeker M."/>
        </authorList>
    </citation>
    <scope>NUCLEOTIDE SEQUENCE [LARGE SCALE GENOMIC DNA]</scope>
    <source>
        <strain evidence="1 2">DSM 14914</strain>
    </source>
</reference>
<gene>
    <name evidence="1" type="ORF">QOZ95_005085</name>
</gene>
<proteinExistence type="predicted"/>
<protein>
    <submittedName>
        <fullName evidence="1">Uncharacterized protein</fullName>
    </submittedName>
</protein>
<evidence type="ECO:0000313" key="2">
    <source>
        <dbReference type="Proteomes" id="UP001242811"/>
    </source>
</evidence>